<sequence>MDMQVEKNAELARLPVKPPYIGVKNLNVLIDAIRKTRIFRCRVEKLRSLLPIVMFDPRDVWMKRKKKETKEQMIERLKDKCVEISYHLYQIDKRYDLVIKSSTKVLEALKLLDLFDREDQQEIEEDRAILFCFVSSDFLCRPSPRSFALNMDQETVEEPANHPIIPPPEIDSHDDPNTLVLCLGKTPDMDEEKLQMLMECIEKVKMFEYHGKKLQRLFPVFPFDAWVEKRKLKRDDEIEKLERRLLEIAVIRKDVEKEFRLFHKAAPAAKAALKKLDSLGPQDQFKMRQIRNTNLLYTNFIDRGTESLWAVWTTHNNDMNQKRAATREQHGSPKSKVINLCVAPDIDDAKLQIFMDAFQKFTIFKMQVTKLRRLIPMITFKPWTEPQELEKEEEITNLECRKWRIAKHREDVDRLFQSIRRTGPAAKNLLEQLDSMSLEDQQKIRYIRLQYFLFPHFIDQDTCILWALWTTHNNQLTLEETSISRRLLILKNPGS</sequence>
<proteinExistence type="predicted"/>
<evidence type="ECO:0000313" key="2">
    <source>
        <dbReference type="Proteomes" id="UP000835052"/>
    </source>
</evidence>
<name>A0A8S1H5X1_9PELO</name>
<accession>A0A8S1H5X1</accession>
<dbReference type="Proteomes" id="UP000835052">
    <property type="component" value="Unassembled WGS sequence"/>
</dbReference>
<comment type="caution">
    <text evidence="1">The sequence shown here is derived from an EMBL/GenBank/DDBJ whole genome shotgun (WGS) entry which is preliminary data.</text>
</comment>
<reference evidence="1" key="1">
    <citation type="submission" date="2020-10" db="EMBL/GenBank/DDBJ databases">
        <authorList>
            <person name="Kikuchi T."/>
        </authorList>
    </citation>
    <scope>NUCLEOTIDE SEQUENCE</scope>
    <source>
        <strain evidence="1">NKZ352</strain>
    </source>
</reference>
<gene>
    <name evidence="1" type="ORF">CAUJ_LOCUS4749</name>
</gene>
<organism evidence="1 2">
    <name type="scientific">Caenorhabditis auriculariae</name>
    <dbReference type="NCBI Taxonomy" id="2777116"/>
    <lineage>
        <taxon>Eukaryota</taxon>
        <taxon>Metazoa</taxon>
        <taxon>Ecdysozoa</taxon>
        <taxon>Nematoda</taxon>
        <taxon>Chromadorea</taxon>
        <taxon>Rhabditida</taxon>
        <taxon>Rhabditina</taxon>
        <taxon>Rhabditomorpha</taxon>
        <taxon>Rhabditoidea</taxon>
        <taxon>Rhabditidae</taxon>
        <taxon>Peloderinae</taxon>
        <taxon>Caenorhabditis</taxon>
    </lineage>
</organism>
<dbReference type="EMBL" id="CAJGYM010000009">
    <property type="protein sequence ID" value="CAD6188830.1"/>
    <property type="molecule type" value="Genomic_DNA"/>
</dbReference>
<protein>
    <submittedName>
        <fullName evidence="1">Uncharacterized protein</fullName>
    </submittedName>
</protein>
<evidence type="ECO:0000313" key="1">
    <source>
        <dbReference type="EMBL" id="CAD6188830.1"/>
    </source>
</evidence>
<keyword evidence="2" id="KW-1185">Reference proteome</keyword>
<dbReference type="AlphaFoldDB" id="A0A8S1H5X1"/>